<feature type="compositionally biased region" description="Pro residues" evidence="1">
    <location>
        <begin position="204"/>
        <end position="229"/>
    </location>
</feature>
<organism evidence="2 3">
    <name type="scientific">Jatropha curcas</name>
    <name type="common">Barbados nut</name>
    <dbReference type="NCBI Taxonomy" id="180498"/>
    <lineage>
        <taxon>Eukaryota</taxon>
        <taxon>Viridiplantae</taxon>
        <taxon>Streptophyta</taxon>
        <taxon>Embryophyta</taxon>
        <taxon>Tracheophyta</taxon>
        <taxon>Spermatophyta</taxon>
        <taxon>Magnoliopsida</taxon>
        <taxon>eudicotyledons</taxon>
        <taxon>Gunneridae</taxon>
        <taxon>Pentapetalae</taxon>
        <taxon>rosids</taxon>
        <taxon>fabids</taxon>
        <taxon>Malpighiales</taxon>
        <taxon>Euphorbiaceae</taxon>
        <taxon>Crotonoideae</taxon>
        <taxon>Jatropheae</taxon>
        <taxon>Jatropha</taxon>
    </lineage>
</organism>
<dbReference type="EMBL" id="KK914327">
    <property type="protein sequence ID" value="KDP40955.1"/>
    <property type="molecule type" value="Genomic_DNA"/>
</dbReference>
<gene>
    <name evidence="2" type="ORF">JCGZ_24954</name>
</gene>
<evidence type="ECO:0000313" key="3">
    <source>
        <dbReference type="Proteomes" id="UP000027138"/>
    </source>
</evidence>
<name>A0A067L8X8_JATCU</name>
<feature type="compositionally biased region" description="Pro residues" evidence="1">
    <location>
        <begin position="141"/>
        <end position="197"/>
    </location>
</feature>
<dbReference type="Proteomes" id="UP000027138">
    <property type="component" value="Unassembled WGS sequence"/>
</dbReference>
<feature type="region of interest" description="Disordered" evidence="1">
    <location>
        <begin position="129"/>
        <end position="232"/>
    </location>
</feature>
<proteinExistence type="predicted"/>
<reference evidence="2 3" key="1">
    <citation type="journal article" date="2014" name="PLoS ONE">
        <title>Global Analysis of Gene Expression Profiles in Physic Nut (Jatropha curcas L.) Seedlings Exposed to Salt Stress.</title>
        <authorList>
            <person name="Zhang L."/>
            <person name="Zhang C."/>
            <person name="Wu P."/>
            <person name="Chen Y."/>
            <person name="Li M."/>
            <person name="Jiang H."/>
            <person name="Wu G."/>
        </authorList>
    </citation>
    <scope>NUCLEOTIDE SEQUENCE [LARGE SCALE GENOMIC DNA]</scope>
    <source>
        <strain evidence="3">cv. GZQX0401</strain>
        <tissue evidence="2">Young leaves</tissue>
    </source>
</reference>
<evidence type="ECO:0000313" key="2">
    <source>
        <dbReference type="EMBL" id="KDP40955.1"/>
    </source>
</evidence>
<evidence type="ECO:0000256" key="1">
    <source>
        <dbReference type="SAM" id="MobiDB-lite"/>
    </source>
</evidence>
<accession>A0A067L8X8</accession>
<sequence>MSDTIVLSMRVFQIKLLNSFKVYIVESCEAPKELFDVEGLNADEGHVVMALQFNELHLIKLPRLKHNKIQSQSSIKQREFSMKDLTFPLHNFSVASATDNFVVATRYMSPQTAKKSSLTKKVNVLLPLPKPKLPPWQRFPTSPPPQQEASPPQPEASPPKPEASPPPTEALPPPPEALPPPPEASSPPQPFLVPILPPTSTSPAPEPLLVPPPQAAAAPLEPPILPPSPTYSSPKPFLVPIGPPQMAAPPLEPPIFPPTISPSYIC</sequence>
<protein>
    <submittedName>
        <fullName evidence="2">Uncharacterized protein</fullName>
    </submittedName>
</protein>
<dbReference type="AlphaFoldDB" id="A0A067L8X8"/>
<keyword evidence="3" id="KW-1185">Reference proteome</keyword>